<dbReference type="STRING" id="157072.A0A024UIS9"/>
<dbReference type="RefSeq" id="XP_008865280.1">
    <property type="nucleotide sequence ID" value="XM_008867058.1"/>
</dbReference>
<dbReference type="OrthoDB" id="74484at2759"/>
<evidence type="ECO:0000256" key="3">
    <source>
        <dbReference type="PROSITE-ProRule" id="PRU00087"/>
    </source>
</evidence>
<dbReference type="GO" id="GO:0005737">
    <property type="term" value="C:cytoplasm"/>
    <property type="evidence" value="ECO:0007669"/>
    <property type="project" value="TreeGrafter"/>
</dbReference>
<feature type="domain" description="RCC1-like" evidence="7">
    <location>
        <begin position="156"/>
        <end position="515"/>
    </location>
</feature>
<dbReference type="GO" id="GO:0005085">
    <property type="term" value="F:guanyl-nucleotide exchange factor activity"/>
    <property type="evidence" value="ECO:0007669"/>
    <property type="project" value="TreeGrafter"/>
</dbReference>
<feature type="repeat" description="Filamin" evidence="3">
    <location>
        <begin position="588"/>
        <end position="630"/>
    </location>
</feature>
<dbReference type="Pfam" id="PF00630">
    <property type="entry name" value="Filamin"/>
    <property type="match status" value="1"/>
</dbReference>
<dbReference type="AlphaFoldDB" id="A0A024UIS9"/>
<organism evidence="8">
    <name type="scientific">Aphanomyces invadans</name>
    <dbReference type="NCBI Taxonomy" id="157072"/>
    <lineage>
        <taxon>Eukaryota</taxon>
        <taxon>Sar</taxon>
        <taxon>Stramenopiles</taxon>
        <taxon>Oomycota</taxon>
        <taxon>Saprolegniomycetes</taxon>
        <taxon>Saprolegniales</taxon>
        <taxon>Verrucalvaceae</taxon>
        <taxon>Aphanomyces</taxon>
    </lineage>
</organism>
<dbReference type="PANTHER" id="PTHR45982">
    <property type="entry name" value="REGULATOR OF CHROMOSOME CONDENSATION"/>
    <property type="match status" value="1"/>
</dbReference>
<dbReference type="GeneID" id="20080311"/>
<feature type="repeat" description="RCC1" evidence="4">
    <location>
        <begin position="370"/>
        <end position="419"/>
    </location>
</feature>
<dbReference type="PROSITE" id="PS50012">
    <property type="entry name" value="RCC1_3"/>
    <property type="match status" value="6"/>
</dbReference>
<accession>A0A024UIS9</accession>
<protein>
    <recommendedName>
        <fullName evidence="7">RCC1-like domain-containing protein</fullName>
    </recommendedName>
</protein>
<dbReference type="PROSITE" id="PS50194">
    <property type="entry name" value="FILAMIN_REPEAT"/>
    <property type="match status" value="1"/>
</dbReference>
<feature type="repeat" description="RCC1" evidence="4">
    <location>
        <begin position="155"/>
        <end position="207"/>
    </location>
</feature>
<dbReference type="InterPro" id="IPR013783">
    <property type="entry name" value="Ig-like_fold"/>
</dbReference>
<dbReference type="EMBL" id="KI913956">
    <property type="protein sequence ID" value="ETW05503.1"/>
    <property type="molecule type" value="Genomic_DNA"/>
</dbReference>
<feature type="region of interest" description="Disordered" evidence="6">
    <location>
        <begin position="1041"/>
        <end position="1068"/>
    </location>
</feature>
<dbReference type="InterPro" id="IPR058923">
    <property type="entry name" value="RCC1-like_dom"/>
</dbReference>
<dbReference type="Gene3D" id="2.130.10.30">
    <property type="entry name" value="Regulator of chromosome condensation 1/beta-lactamase-inhibitor protein II"/>
    <property type="match status" value="3"/>
</dbReference>
<evidence type="ECO:0000256" key="4">
    <source>
        <dbReference type="PROSITE-ProRule" id="PRU00235"/>
    </source>
</evidence>
<evidence type="ECO:0000259" key="7">
    <source>
        <dbReference type="Pfam" id="PF25390"/>
    </source>
</evidence>
<proteinExistence type="predicted"/>
<feature type="repeat" description="RCC1" evidence="4">
    <location>
        <begin position="320"/>
        <end position="369"/>
    </location>
</feature>
<name>A0A024UIS9_9STRA</name>
<evidence type="ECO:0000256" key="2">
    <source>
        <dbReference type="ARBA" id="ARBA00022737"/>
    </source>
</evidence>
<dbReference type="InterPro" id="IPR009091">
    <property type="entry name" value="RCC1/BLIP-II"/>
</dbReference>
<evidence type="ECO:0000256" key="5">
    <source>
        <dbReference type="PROSITE-ProRule" id="PRU00339"/>
    </source>
</evidence>
<evidence type="ECO:0000313" key="8">
    <source>
        <dbReference type="EMBL" id="ETW05503.1"/>
    </source>
</evidence>
<dbReference type="SUPFAM" id="SSF50985">
    <property type="entry name" value="RCC1/BLIP-II"/>
    <property type="match status" value="2"/>
</dbReference>
<dbReference type="InterPro" id="IPR011990">
    <property type="entry name" value="TPR-like_helical_dom_sf"/>
</dbReference>
<dbReference type="VEuPathDB" id="FungiDB:H310_03261"/>
<dbReference type="SUPFAM" id="SSF48452">
    <property type="entry name" value="TPR-like"/>
    <property type="match status" value="1"/>
</dbReference>
<dbReference type="eggNOG" id="KOG1426">
    <property type="taxonomic scope" value="Eukaryota"/>
</dbReference>
<feature type="repeat" description="RCC1" evidence="4">
    <location>
        <begin position="208"/>
        <end position="265"/>
    </location>
</feature>
<sequence length="1068" mass="114047">MGSASSVDAVNSTQSWEKQQGDIAFKAGQFHDAIAWYTNCIWHATHGGARDEVVSTTHPNELLAMLYSHRSGAYFAIRNFDKALDDGFRAIELHPTWTTGYFRASSAAMHLGDSGRRDARDLVMKALVLSPTDSTLQRMKADLFNNFEPHQDGFGTVFSWGRGDEGQLGHGMTKTRLSLPTMLDAFRGKDIVEVAAGAMHTLALTLTGDVYAWGNDAHGQCGLATQAGGNNASTVDIPRLVPALLGRRVAAVACGAGHSVAVAADGATYAWGIGRQGQLGHGTLASEASPREIESLAAGNVVVVSAACGIAHTIFLTTDRRMYACGLNSLGQLGISAQPHVQVPTLIAPLSDVTHVACGGAHTCVADSMGRIWSSGSNSCGQLGLGHSRDMFGFEVVPMPCPCAMVVCGEEFSGAITTTRDVWMWGLGIAGQMGDGSYTSYSSPHKVAGLPPVDALSVSQAQVFGITADGSVWTWGLPGDQAHDAGAVTTTPQQVAAFFGKKRVRQLCCGRKHYVIVTTGAFGPTSTLEFRSRPPFVAGSWIRFTIQSRDVNGGECSTGGSRFSGRLSLQDSNDAKVALGLWIPDCVVEIDDNMDGSYSGRCRSATAGRFVLEVALNTQPVADSPLALDIVPGPVSPSHCFVAWNSNASTNRQLQGPPHARFCGALVLRDKWGNSTTEIDANAVVVVQITNPTNNSIVFKETCSVVDCRLSVECPDECGVYAIEIGIDGLHDDCAVGDSPWSLTVRTEPSLQDILSACRVVCVCPVIAGAGAVVCVDWDAAIVANLHGYNVKVVITRTSEHTLSPRALVRCGHALHPLIQTVPVAAANSSATFDMIVAGEYSIVATLEPTHATSSLSSSDGCVELFASKLDVLPARPHVDFTEIRQVKSQLHQLRQREVVYLTLQLRDAYGNACTRTDPTADRVTAYVAPYHTLHESTPVDVRAGAVPGTLELAVKPTSTSAYLHVLLDDMPILYSPFEVRDAVAEGVAESTPPCVDDRPVAPPLHLPTSQESLVELQRVEVTRRRASDVLRRERARVQAERDRQLKQNATKRTGGGFTVQFEPHKSR</sequence>
<dbReference type="InterPro" id="IPR051553">
    <property type="entry name" value="Ran_GTPase-activating"/>
</dbReference>
<dbReference type="InterPro" id="IPR019734">
    <property type="entry name" value="TPR_rpt"/>
</dbReference>
<feature type="repeat" description="RCC1" evidence="4">
    <location>
        <begin position="470"/>
        <end position="520"/>
    </location>
</feature>
<dbReference type="SUPFAM" id="SSF81296">
    <property type="entry name" value="E set domains"/>
    <property type="match status" value="1"/>
</dbReference>
<keyword evidence="1" id="KW-0344">Guanine-nucleotide releasing factor</keyword>
<dbReference type="InterPro" id="IPR000408">
    <property type="entry name" value="Reg_chr_condens"/>
</dbReference>
<dbReference type="PROSITE" id="PS00626">
    <property type="entry name" value="RCC1_2"/>
    <property type="match status" value="2"/>
</dbReference>
<dbReference type="InterPro" id="IPR017868">
    <property type="entry name" value="Filamin/ABP280_repeat-like"/>
</dbReference>
<evidence type="ECO:0000256" key="6">
    <source>
        <dbReference type="SAM" id="MobiDB-lite"/>
    </source>
</evidence>
<reference evidence="8" key="1">
    <citation type="submission" date="2013-12" db="EMBL/GenBank/DDBJ databases">
        <title>The Genome Sequence of Aphanomyces invadans NJM9701.</title>
        <authorList>
            <consortium name="The Broad Institute Genomics Platform"/>
            <person name="Russ C."/>
            <person name="Tyler B."/>
            <person name="van West P."/>
            <person name="Dieguez-Uribeondo J."/>
            <person name="Young S.K."/>
            <person name="Zeng Q."/>
            <person name="Gargeya S."/>
            <person name="Fitzgerald M."/>
            <person name="Abouelleil A."/>
            <person name="Alvarado L."/>
            <person name="Chapman S.B."/>
            <person name="Gainer-Dewar J."/>
            <person name="Goldberg J."/>
            <person name="Griggs A."/>
            <person name="Gujja S."/>
            <person name="Hansen M."/>
            <person name="Howarth C."/>
            <person name="Imamovic A."/>
            <person name="Ireland A."/>
            <person name="Larimer J."/>
            <person name="McCowan C."/>
            <person name="Murphy C."/>
            <person name="Pearson M."/>
            <person name="Poon T.W."/>
            <person name="Priest M."/>
            <person name="Roberts A."/>
            <person name="Saif S."/>
            <person name="Shea T."/>
            <person name="Sykes S."/>
            <person name="Wortman J."/>
            <person name="Nusbaum C."/>
            <person name="Birren B."/>
        </authorList>
    </citation>
    <scope>NUCLEOTIDE SEQUENCE [LARGE SCALE GENOMIC DNA]</scope>
    <source>
        <strain evidence="8">NJM9701</strain>
    </source>
</reference>
<dbReference type="Gene3D" id="1.25.40.10">
    <property type="entry name" value="Tetratricopeptide repeat domain"/>
    <property type="match status" value="1"/>
</dbReference>
<dbReference type="Gene3D" id="2.60.40.10">
    <property type="entry name" value="Immunoglobulins"/>
    <property type="match status" value="1"/>
</dbReference>
<dbReference type="Pfam" id="PF25390">
    <property type="entry name" value="WD40_RLD"/>
    <property type="match status" value="1"/>
</dbReference>
<dbReference type="PRINTS" id="PR00633">
    <property type="entry name" value="RCCNDNSATION"/>
</dbReference>
<dbReference type="eggNOG" id="KOG0548">
    <property type="taxonomic scope" value="Eukaryota"/>
</dbReference>
<dbReference type="InterPro" id="IPR014756">
    <property type="entry name" value="Ig_E-set"/>
</dbReference>
<feature type="repeat" description="RCC1" evidence="4">
    <location>
        <begin position="266"/>
        <end position="319"/>
    </location>
</feature>
<evidence type="ECO:0000256" key="1">
    <source>
        <dbReference type="ARBA" id="ARBA00022658"/>
    </source>
</evidence>
<keyword evidence="2" id="KW-0677">Repeat</keyword>
<keyword evidence="5" id="KW-0802">TPR repeat</keyword>
<dbReference type="PANTHER" id="PTHR45982:SF1">
    <property type="entry name" value="REGULATOR OF CHROMOSOME CONDENSATION"/>
    <property type="match status" value="1"/>
</dbReference>
<dbReference type="PROSITE" id="PS50005">
    <property type="entry name" value="TPR"/>
    <property type="match status" value="1"/>
</dbReference>
<gene>
    <name evidence="8" type="ORF">H310_03261</name>
</gene>
<feature type="repeat" description="TPR" evidence="5">
    <location>
        <begin position="64"/>
        <end position="97"/>
    </location>
</feature>